<dbReference type="GO" id="GO:0044550">
    <property type="term" value="P:secondary metabolite biosynthetic process"/>
    <property type="evidence" value="ECO:0007669"/>
    <property type="project" value="TreeGrafter"/>
</dbReference>
<evidence type="ECO:0000256" key="1">
    <source>
        <dbReference type="ARBA" id="ARBA00005194"/>
    </source>
</evidence>
<evidence type="ECO:0000256" key="10">
    <source>
        <dbReference type="ARBA" id="ARBA00023268"/>
    </source>
</evidence>
<dbReference type="NCBIfam" id="NF006829">
    <property type="entry name" value="PRK09352.1"/>
    <property type="match status" value="1"/>
</dbReference>
<evidence type="ECO:0000256" key="9">
    <source>
        <dbReference type="ARBA" id="ARBA00023160"/>
    </source>
</evidence>
<comment type="domain">
    <text evidence="13">The last Arg residue of the ACP-binding site is essential for the weak association between ACP/AcpP and FabH.</text>
</comment>
<evidence type="ECO:0000256" key="4">
    <source>
        <dbReference type="ARBA" id="ARBA00022490"/>
    </source>
</evidence>
<comment type="function">
    <text evidence="13">Catalyzes the condensation reaction of fatty acid synthesis by the addition to an acyl acceptor of two carbons from malonyl-ACP. Catalyzes the first condensation reaction which initiates fatty acid synthesis and may therefore play a role in governing the total rate of fatty acid production. Possesses both acetoacetyl-ACP synthase and acetyl transacylase activities. Its substrate specificity determines the biosynthesis of branched-chain and/or straight-chain of fatty acids.</text>
</comment>
<evidence type="ECO:0000256" key="7">
    <source>
        <dbReference type="ARBA" id="ARBA00022832"/>
    </source>
</evidence>
<keyword evidence="11 13" id="KW-0012">Acyltransferase</keyword>
<dbReference type="EMBL" id="AP018042">
    <property type="protein sequence ID" value="BAX80127.1"/>
    <property type="molecule type" value="Genomic_DNA"/>
</dbReference>
<dbReference type="PANTHER" id="PTHR34069">
    <property type="entry name" value="3-OXOACYL-[ACYL-CARRIER-PROTEIN] SYNTHASE 3"/>
    <property type="match status" value="1"/>
</dbReference>
<sequence>MSKINAVITGVGAYVPDYVLTNEELSTMVNTTDEWIMTRIGIKERRILKGEGKGSSDLGAKAVEELLKKTNTSPEDVDLLICATVTPDMQFPATANIISDKVGINDAFSFDLNAGCSGFLFALATGSKYIQSGMYKKVIIVGAEKMSSIVDYTDRQTCPIFGDGAAAVMLEPTTENFGIIDEMLHTQGFGRKHLHQKAGGSCKPASYETIDAGEHFIYQEGQHVFKHAVSNMADVSVEMMEKHNITPDDLAWLVPHQANNRIIEATARRMGLAKEKVMINIERYGNTTSATIPLCLWEWEDQLHKGDKLILSGFGAGFTWGSILLKWGYDPK</sequence>
<dbReference type="KEGG" id="mbas:ALGA_1753"/>
<comment type="subcellular location">
    <subcellularLocation>
        <location evidence="13">Cytoplasm</location>
    </subcellularLocation>
</comment>
<dbReference type="GO" id="GO:0005737">
    <property type="term" value="C:cytoplasm"/>
    <property type="evidence" value="ECO:0007669"/>
    <property type="project" value="UniProtKB-SubCell"/>
</dbReference>
<reference evidence="16 17" key="1">
    <citation type="journal article" date="2018" name="Mar. Genomics">
        <title>Complete genome sequence of Marinifilaceae bacterium strain SPP2, isolated from the Antarctic marine sediment.</title>
        <authorList>
            <person name="Watanabe M."/>
            <person name="Kojima H."/>
            <person name="Fukui M."/>
        </authorList>
    </citation>
    <scope>NUCLEOTIDE SEQUENCE [LARGE SCALE GENOMIC DNA]</scope>
    <source>
        <strain evidence="16 17">SPP2</strain>
    </source>
</reference>
<dbReference type="CDD" id="cd00830">
    <property type="entry name" value="KAS_III"/>
    <property type="match status" value="1"/>
</dbReference>
<evidence type="ECO:0000256" key="2">
    <source>
        <dbReference type="ARBA" id="ARBA00008642"/>
    </source>
</evidence>
<reference evidence="17" key="2">
    <citation type="journal article" date="2020" name="Antonie Van Leeuwenhoek">
        <title>Labilibaculum antarcticum sp. nov., a novel facultative anaerobic, psychrotorelant bacterium isolated from marine sediment of Antarctica.</title>
        <authorList>
            <person name="Watanabe M."/>
            <person name="Kojima H."/>
            <person name="Fukui M."/>
        </authorList>
    </citation>
    <scope>NUCLEOTIDE SEQUENCE [LARGE SCALE GENOMIC DNA]</scope>
    <source>
        <strain evidence="17">SPP2</strain>
    </source>
</reference>
<keyword evidence="6 13" id="KW-0808">Transferase</keyword>
<dbReference type="FunFam" id="3.40.47.10:FF:000004">
    <property type="entry name" value="3-oxoacyl-[acyl-carrier-protein] synthase 3"/>
    <property type="match status" value="1"/>
</dbReference>
<evidence type="ECO:0000256" key="12">
    <source>
        <dbReference type="ARBA" id="ARBA00051096"/>
    </source>
</evidence>
<feature type="active site" evidence="13">
    <location>
        <position position="286"/>
    </location>
</feature>
<keyword evidence="7 13" id="KW-0276">Fatty acid metabolism</keyword>
<dbReference type="NCBIfam" id="TIGR00747">
    <property type="entry name" value="fabH"/>
    <property type="match status" value="1"/>
</dbReference>
<gene>
    <name evidence="13" type="primary">fabH</name>
    <name evidence="16" type="ORF">ALGA_1753</name>
</gene>
<evidence type="ECO:0000256" key="6">
    <source>
        <dbReference type="ARBA" id="ARBA00022679"/>
    </source>
</evidence>
<evidence type="ECO:0000313" key="16">
    <source>
        <dbReference type="EMBL" id="BAX80127.1"/>
    </source>
</evidence>
<dbReference type="InterPro" id="IPR013751">
    <property type="entry name" value="ACP_syn_III_N"/>
</dbReference>
<evidence type="ECO:0000256" key="11">
    <source>
        <dbReference type="ARBA" id="ARBA00023315"/>
    </source>
</evidence>
<evidence type="ECO:0000313" key="17">
    <source>
        <dbReference type="Proteomes" id="UP000218267"/>
    </source>
</evidence>
<dbReference type="GO" id="GO:0004315">
    <property type="term" value="F:3-oxoacyl-[acyl-carrier-protein] synthase activity"/>
    <property type="evidence" value="ECO:0007669"/>
    <property type="project" value="InterPro"/>
</dbReference>
<feature type="domain" description="Beta-ketoacyl-[acyl-carrier-protein] synthase III C-terminal" evidence="14">
    <location>
        <begin position="240"/>
        <end position="327"/>
    </location>
</feature>
<feature type="domain" description="Beta-ketoacyl-[acyl-carrier-protein] synthase III N-terminal" evidence="15">
    <location>
        <begin position="110"/>
        <end position="188"/>
    </location>
</feature>
<feature type="active site" evidence="13">
    <location>
        <position position="116"/>
    </location>
</feature>
<keyword evidence="4 13" id="KW-0963">Cytoplasm</keyword>
<dbReference type="OrthoDB" id="9815506at2"/>
<dbReference type="UniPathway" id="UPA00094"/>
<dbReference type="AlphaFoldDB" id="A0A1Y1CIE3"/>
<keyword evidence="17" id="KW-1185">Reference proteome</keyword>
<dbReference type="Proteomes" id="UP000218267">
    <property type="component" value="Chromosome"/>
</dbReference>
<dbReference type="HAMAP" id="MF_01815">
    <property type="entry name" value="FabH"/>
    <property type="match status" value="1"/>
</dbReference>
<name>A0A1Y1CIE3_9BACT</name>
<comment type="similarity">
    <text evidence="2 13">Belongs to the thiolase-like superfamily. FabH family.</text>
</comment>
<evidence type="ECO:0000259" key="14">
    <source>
        <dbReference type="Pfam" id="PF08541"/>
    </source>
</evidence>
<feature type="region of interest" description="ACP-binding" evidence="13">
    <location>
        <begin position="257"/>
        <end position="261"/>
    </location>
</feature>
<evidence type="ECO:0000256" key="13">
    <source>
        <dbReference type="HAMAP-Rule" id="MF_01815"/>
    </source>
</evidence>
<evidence type="ECO:0000256" key="8">
    <source>
        <dbReference type="ARBA" id="ARBA00023098"/>
    </source>
</evidence>
<dbReference type="RefSeq" id="WP_096428996.1">
    <property type="nucleotide sequence ID" value="NZ_AP018042.1"/>
</dbReference>
<dbReference type="InterPro" id="IPR013747">
    <property type="entry name" value="ACP_syn_III_C"/>
</dbReference>
<dbReference type="InterPro" id="IPR016039">
    <property type="entry name" value="Thiolase-like"/>
</dbReference>
<protein>
    <recommendedName>
        <fullName evidence="3 13">Beta-ketoacyl-[acyl-carrier-protein] synthase III</fullName>
        <shortName evidence="13">Beta-ketoacyl-ACP synthase III</shortName>
        <shortName evidence="13">KAS III</shortName>
        <ecNumber evidence="3 13">2.3.1.180</ecNumber>
    </recommendedName>
    <alternativeName>
        <fullName evidence="13">3-oxoacyl-[acyl-carrier-protein] synthase 3</fullName>
    </alternativeName>
    <alternativeName>
        <fullName evidence="13">3-oxoacyl-[acyl-carrier-protein] synthase III</fullName>
    </alternativeName>
</protein>
<dbReference type="Pfam" id="PF08541">
    <property type="entry name" value="ACP_syn_III_C"/>
    <property type="match status" value="1"/>
</dbReference>
<dbReference type="InterPro" id="IPR004655">
    <property type="entry name" value="FabH"/>
</dbReference>
<dbReference type="PANTHER" id="PTHR34069:SF2">
    <property type="entry name" value="BETA-KETOACYL-[ACYL-CARRIER-PROTEIN] SYNTHASE III"/>
    <property type="match status" value="1"/>
</dbReference>
<keyword evidence="5 13" id="KW-0444">Lipid biosynthesis</keyword>
<evidence type="ECO:0000259" key="15">
    <source>
        <dbReference type="Pfam" id="PF08545"/>
    </source>
</evidence>
<organism evidence="16 17">
    <name type="scientific">Labilibaculum antarcticum</name>
    <dbReference type="NCBI Taxonomy" id="1717717"/>
    <lineage>
        <taxon>Bacteria</taxon>
        <taxon>Pseudomonadati</taxon>
        <taxon>Bacteroidota</taxon>
        <taxon>Bacteroidia</taxon>
        <taxon>Marinilabiliales</taxon>
        <taxon>Marinifilaceae</taxon>
        <taxon>Labilibaculum</taxon>
    </lineage>
</organism>
<dbReference type="Pfam" id="PF08545">
    <property type="entry name" value="ACP_syn_III"/>
    <property type="match status" value="1"/>
</dbReference>
<comment type="subunit">
    <text evidence="13">Homodimer.</text>
</comment>
<dbReference type="GO" id="GO:0033818">
    <property type="term" value="F:beta-ketoacyl-acyl-carrier-protein synthase III activity"/>
    <property type="evidence" value="ECO:0007669"/>
    <property type="project" value="UniProtKB-UniRule"/>
</dbReference>
<dbReference type="GO" id="GO:0006633">
    <property type="term" value="P:fatty acid biosynthetic process"/>
    <property type="evidence" value="ECO:0007669"/>
    <property type="project" value="UniProtKB-UniRule"/>
</dbReference>
<comment type="catalytic activity">
    <reaction evidence="12">
        <text>malonyl-[ACP] + acetyl-CoA + H(+) = 3-oxobutanoyl-[ACP] + CO2 + CoA</text>
        <dbReference type="Rhea" id="RHEA:12080"/>
        <dbReference type="Rhea" id="RHEA-COMP:9623"/>
        <dbReference type="Rhea" id="RHEA-COMP:9625"/>
        <dbReference type="ChEBI" id="CHEBI:15378"/>
        <dbReference type="ChEBI" id="CHEBI:16526"/>
        <dbReference type="ChEBI" id="CHEBI:57287"/>
        <dbReference type="ChEBI" id="CHEBI:57288"/>
        <dbReference type="ChEBI" id="CHEBI:78449"/>
        <dbReference type="ChEBI" id="CHEBI:78450"/>
        <dbReference type="EC" id="2.3.1.180"/>
    </reaction>
    <physiologicalReaction direction="left-to-right" evidence="12">
        <dbReference type="Rhea" id="RHEA:12081"/>
    </physiologicalReaction>
</comment>
<dbReference type="SUPFAM" id="SSF53901">
    <property type="entry name" value="Thiolase-like"/>
    <property type="match status" value="1"/>
</dbReference>
<dbReference type="EC" id="2.3.1.180" evidence="3 13"/>
<keyword evidence="9 13" id="KW-0275">Fatty acid biosynthesis</keyword>
<feature type="active site" evidence="13">
    <location>
        <position position="256"/>
    </location>
</feature>
<keyword evidence="10 13" id="KW-0511">Multifunctional enzyme</keyword>
<accession>A0A1Y1CIE3</accession>
<evidence type="ECO:0000256" key="3">
    <source>
        <dbReference type="ARBA" id="ARBA00012333"/>
    </source>
</evidence>
<proteinExistence type="inferred from homology"/>
<keyword evidence="8 13" id="KW-0443">Lipid metabolism</keyword>
<dbReference type="Gene3D" id="3.40.47.10">
    <property type="match status" value="1"/>
</dbReference>
<evidence type="ECO:0000256" key="5">
    <source>
        <dbReference type="ARBA" id="ARBA00022516"/>
    </source>
</evidence>
<comment type="pathway">
    <text evidence="1 13">Lipid metabolism; fatty acid biosynthesis.</text>
</comment>